<dbReference type="RefSeq" id="WP_014570760.1">
    <property type="nucleotide sequence ID" value="NZ_CAKMCT010000019.1"/>
</dbReference>
<dbReference type="AlphaFoldDB" id="A0A1V0NIA4"/>
<protein>
    <submittedName>
        <fullName evidence="1">Prophage protein</fullName>
    </submittedName>
</protein>
<name>A0A1V0NIA4_LACLL</name>
<sequence length="85" mass="9906">MDYSDIVFTLEFDDDGANYRANDFLSKGWKLISVGTKLIDILENNQAYYNTAYVVGATKEQYEGYLIQEEEDLKESQRITDRFTD</sequence>
<gene>
    <name evidence="1" type="ORF">LL275_2047</name>
</gene>
<reference evidence="1 2" key="1">
    <citation type="journal article" date="2017" name="BMC Genomics">
        <title>Comparative and functional genomics of the Lactococcus lactis taxon; insights into evolution and niche adaptation.</title>
        <authorList>
            <person name="Kelleher P."/>
            <person name="Bottacini F."/>
            <person name="Mahony J."/>
            <person name="Kilcawley K.N."/>
            <person name="van Sinderen D."/>
        </authorList>
    </citation>
    <scope>NUCLEOTIDE SEQUENCE [LARGE SCALE GENOMIC DNA]</scope>
    <source>
        <strain evidence="1 2">275</strain>
    </source>
</reference>
<organism evidence="1 2">
    <name type="scientific">Lactococcus lactis subsp. lactis</name>
    <name type="common">Streptococcus lactis</name>
    <dbReference type="NCBI Taxonomy" id="1360"/>
    <lineage>
        <taxon>Bacteria</taxon>
        <taxon>Bacillati</taxon>
        <taxon>Bacillota</taxon>
        <taxon>Bacilli</taxon>
        <taxon>Lactobacillales</taxon>
        <taxon>Streptococcaceae</taxon>
        <taxon>Lactococcus</taxon>
    </lineage>
</organism>
<accession>A0A1V0NIA4</accession>
<proteinExistence type="predicted"/>
<dbReference type="Proteomes" id="UP000192085">
    <property type="component" value="Chromosome"/>
</dbReference>
<evidence type="ECO:0000313" key="2">
    <source>
        <dbReference type="Proteomes" id="UP000192085"/>
    </source>
</evidence>
<dbReference type="EMBL" id="CP015897">
    <property type="protein sequence ID" value="ARD99674.1"/>
    <property type="molecule type" value="Genomic_DNA"/>
</dbReference>
<evidence type="ECO:0000313" key="1">
    <source>
        <dbReference type="EMBL" id="ARD99674.1"/>
    </source>
</evidence>